<dbReference type="InterPro" id="IPR035986">
    <property type="entry name" value="PKD_dom_sf"/>
</dbReference>
<protein>
    <submittedName>
        <fullName evidence="3">T9SS type B sorting domain-containing protein</fullName>
    </submittedName>
</protein>
<organism evidence="3 4">
    <name type="scientific">Flavobacterium supellecticarium</name>
    <dbReference type="NCBI Taxonomy" id="2565924"/>
    <lineage>
        <taxon>Bacteria</taxon>
        <taxon>Pseudomonadati</taxon>
        <taxon>Bacteroidota</taxon>
        <taxon>Flavobacteriia</taxon>
        <taxon>Flavobacteriales</taxon>
        <taxon>Flavobacteriaceae</taxon>
        <taxon>Flavobacterium</taxon>
    </lineage>
</organism>
<feature type="chain" id="PRO_5020454827" evidence="1">
    <location>
        <begin position="23"/>
        <end position="760"/>
    </location>
</feature>
<evidence type="ECO:0000256" key="1">
    <source>
        <dbReference type="SAM" id="SignalP"/>
    </source>
</evidence>
<keyword evidence="4" id="KW-1185">Reference proteome</keyword>
<evidence type="ECO:0000313" key="4">
    <source>
        <dbReference type="Proteomes" id="UP000307507"/>
    </source>
</evidence>
<evidence type="ECO:0000259" key="2">
    <source>
        <dbReference type="PROSITE" id="PS50093"/>
    </source>
</evidence>
<sequence>MQVQISRFFTAIVLLFSSTIWAQYIQVTENYTDDQLVLDKLFNSSCAQVSNIAINGYTFSDGAKSYGYFQGYNGFPFNDGVIITTGKAISAVGPNSSILSEGPASWLGDPDLEQAINEHNTINATVLEFDFVPISNKMSFDYVFASEQYLTNPSANQCNYSDGFAFLLREATTPQYQNLAVVPGTNIPVKVTTVRGPGTICPQANPQYFGGFNDVNSPTNYNGQTQTLRAEATVTPGVTYHIKMVIADQGNQYYDSAIFLKGGSFNIATDLGPNRLIATGNPLCPGSSYPLDATVTGTNVTYQWFDATGAITGETNPIYNVTAPGTYRVETTITTSGGSCTSSSEVTIEYAPVTANNATLIQCAAPSGPTKFNLTLANPTITAGGNNLSVAFYPTLANAQAQTNLITNPDDYQYNASNTTVVARVENQYGCVDYATVTLQVVNNTITPIGPQSECDNDGDGKANFDLNAMTAMFTGLPAGATIQYFASANDALLLVNPLNSPYNTASTTIYARVVNGSDCYGIAPVSLVVNNFNGSNIQDETKTICPNTLLSLYAPAGFTYEWNNDPTQTGQHITVAQAGTFSVKITNSDGCSVIKTFTVVASAPATILSVTVDDFQSGQNSATVNYQGIGDYEFSLDGVHFQASPTFTNLDSGEYTVTVKDKKECGITTKTFFVLDYPRFFTPNGDGYNDVWRIPYLNRYPTAQVAIFDRFGKLLYFFKGNGSGWNGKYNGRDLPSTDYWFTVTFDSGRVIKGHFSMLR</sequence>
<name>A0A4V3W8K8_9FLAO</name>
<dbReference type="AlphaFoldDB" id="A0A4V3W8K8"/>
<keyword evidence="1" id="KW-0732">Signal</keyword>
<dbReference type="PROSITE" id="PS50093">
    <property type="entry name" value="PKD"/>
    <property type="match status" value="1"/>
</dbReference>
<dbReference type="RefSeq" id="WP_136402564.1">
    <property type="nucleotide sequence ID" value="NZ_SSNZ01000002.1"/>
</dbReference>
<proteinExistence type="predicted"/>
<dbReference type="InterPro" id="IPR013783">
    <property type="entry name" value="Ig-like_fold"/>
</dbReference>
<dbReference type="Proteomes" id="UP000307507">
    <property type="component" value="Unassembled WGS sequence"/>
</dbReference>
<evidence type="ECO:0000313" key="3">
    <source>
        <dbReference type="EMBL" id="THF51580.1"/>
    </source>
</evidence>
<dbReference type="Gene3D" id="2.60.40.10">
    <property type="entry name" value="Immunoglobulins"/>
    <property type="match status" value="1"/>
</dbReference>
<dbReference type="Pfam" id="PF13585">
    <property type="entry name" value="CHU_C"/>
    <property type="match status" value="1"/>
</dbReference>
<feature type="domain" description="PKD" evidence="2">
    <location>
        <begin position="272"/>
        <end position="349"/>
    </location>
</feature>
<reference evidence="3 4" key="1">
    <citation type="submission" date="2019-04" db="EMBL/GenBank/DDBJ databases">
        <title>Flavobacterium sp. nov. isolated from construction timber.</title>
        <authorList>
            <person name="Lin S.-Y."/>
            <person name="Chang C.-T."/>
            <person name="Young C.-C."/>
        </authorList>
    </citation>
    <scope>NUCLEOTIDE SEQUENCE [LARGE SCALE GENOMIC DNA]</scope>
    <source>
        <strain evidence="3 4">CC-CTC003</strain>
    </source>
</reference>
<dbReference type="OrthoDB" id="9765926at2"/>
<dbReference type="EMBL" id="SSNZ01000002">
    <property type="protein sequence ID" value="THF51580.1"/>
    <property type="molecule type" value="Genomic_DNA"/>
</dbReference>
<dbReference type="NCBIfam" id="TIGR04131">
    <property type="entry name" value="Bac_Flav_CTERM"/>
    <property type="match status" value="1"/>
</dbReference>
<accession>A0A4V3W8K8</accession>
<dbReference type="NCBIfam" id="NF038133">
    <property type="entry name" value="choice_anch_L"/>
    <property type="match status" value="1"/>
</dbReference>
<gene>
    <name evidence="3" type="ORF">E6C50_07395</name>
</gene>
<dbReference type="SUPFAM" id="SSF49299">
    <property type="entry name" value="PKD domain"/>
    <property type="match status" value="1"/>
</dbReference>
<comment type="caution">
    <text evidence="3">The sequence shown here is derived from an EMBL/GenBank/DDBJ whole genome shotgun (WGS) entry which is preliminary data.</text>
</comment>
<dbReference type="InterPro" id="IPR049804">
    <property type="entry name" value="Choice_anch_L"/>
</dbReference>
<feature type="signal peptide" evidence="1">
    <location>
        <begin position="1"/>
        <end position="22"/>
    </location>
</feature>
<dbReference type="InterPro" id="IPR000601">
    <property type="entry name" value="PKD_dom"/>
</dbReference>
<dbReference type="InterPro" id="IPR026341">
    <property type="entry name" value="T9SS_type_B"/>
</dbReference>